<dbReference type="EMBL" id="JAHKNG010000001">
    <property type="protein sequence ID" value="MBU3028643.1"/>
    <property type="molecule type" value="Genomic_DNA"/>
</dbReference>
<evidence type="ECO:0000313" key="2">
    <source>
        <dbReference type="EMBL" id="MBU3028643.1"/>
    </source>
</evidence>
<sequence length="349" mass="36736">MAGLLGVAVVAAFAVAAESDDLNVEYVTATVEPLRLDIELSGTIEAVDSVDLGFRQSGRVIEVLVEEGDHVRPDQALARLDPEQQYQALKVAEAGWAAARATQAQAHQASDRAKAMLERGVGTQAQLDAATQASSEADGLVKQADSSVDQARRAVEDTVLRASDVSVVTARLIAPGQIVGAAQPALSLARLDGLEAVFQAPDHPLLRESMGRKVRLATIDIERPGMTGTVTEIAPLVDPQTGTVTLRARIDEFGGSDGLLGVAVRGHLMMSVGEGIALPWTALMRLGDGPAVWIVGKDDRAALVPVQISHFADRTVYLSEGIEAGQIVIGAGSQLLYPGRRVRPAEVLP</sequence>
<dbReference type="NCBIfam" id="TIGR01730">
    <property type="entry name" value="RND_mfp"/>
    <property type="match status" value="1"/>
</dbReference>
<dbReference type="InterPro" id="IPR006143">
    <property type="entry name" value="RND_pump_MFP"/>
</dbReference>
<keyword evidence="3" id="KW-1185">Reference proteome</keyword>
<gene>
    <name evidence="2" type="ORF">KNW02_00750</name>
</gene>
<organism evidence="2 3">
    <name type="scientific">Paracoccus marinaquae</name>
    <dbReference type="NCBI Taxonomy" id="2841926"/>
    <lineage>
        <taxon>Bacteria</taxon>
        <taxon>Pseudomonadati</taxon>
        <taxon>Pseudomonadota</taxon>
        <taxon>Alphaproteobacteria</taxon>
        <taxon>Rhodobacterales</taxon>
        <taxon>Paracoccaceae</taxon>
        <taxon>Paracoccus</taxon>
    </lineage>
</organism>
<comment type="similarity">
    <text evidence="1">Belongs to the membrane fusion protein (MFP) (TC 8.A.1) family.</text>
</comment>
<protein>
    <submittedName>
        <fullName evidence="2">Efflux RND transporter periplasmic adaptor subunit</fullName>
    </submittedName>
</protein>
<evidence type="ECO:0000313" key="3">
    <source>
        <dbReference type="Proteomes" id="UP001166191"/>
    </source>
</evidence>
<dbReference type="PANTHER" id="PTHR30469">
    <property type="entry name" value="MULTIDRUG RESISTANCE PROTEIN MDTA"/>
    <property type="match status" value="1"/>
</dbReference>
<dbReference type="PANTHER" id="PTHR30469:SF18">
    <property type="entry name" value="RESISTANCE-NODULATION-CELL DIVISION (RND) EFFLUX MEMBRANE FUSION PROTEIN-RELATED"/>
    <property type="match status" value="1"/>
</dbReference>
<accession>A0ABS6ADG9</accession>
<dbReference type="Proteomes" id="UP001166191">
    <property type="component" value="Unassembled WGS sequence"/>
</dbReference>
<dbReference type="RefSeq" id="WP_216031337.1">
    <property type="nucleotide sequence ID" value="NZ_JAHKNG010000001.1"/>
</dbReference>
<reference evidence="2" key="1">
    <citation type="submission" date="2021-06" db="EMBL/GenBank/DDBJ databases">
        <title>Paracoccus bacterium XHP0099 sp. nov., isolated from the surface waters of the Yellow Sea.</title>
        <authorList>
            <person name="Xue H."/>
            <person name="Zhang D."/>
        </authorList>
    </citation>
    <scope>NUCLEOTIDE SEQUENCE</scope>
    <source>
        <strain evidence="2">XHP0099</strain>
    </source>
</reference>
<comment type="caution">
    <text evidence="2">The sequence shown here is derived from an EMBL/GenBank/DDBJ whole genome shotgun (WGS) entry which is preliminary data.</text>
</comment>
<proteinExistence type="inferred from homology"/>
<evidence type="ECO:0000256" key="1">
    <source>
        <dbReference type="ARBA" id="ARBA00009477"/>
    </source>
</evidence>
<name>A0ABS6ADG9_9RHOB</name>